<dbReference type="OrthoDB" id="10652309at2759"/>
<feature type="transmembrane region" description="Helical" evidence="1">
    <location>
        <begin position="54"/>
        <end position="71"/>
    </location>
</feature>
<accession>A0A812N9Y0</accession>
<protein>
    <submittedName>
        <fullName evidence="2">AspA protein</fullName>
    </submittedName>
</protein>
<name>A0A812N9Y0_9DINO</name>
<organism evidence="2 3">
    <name type="scientific">Symbiodinium necroappetens</name>
    <dbReference type="NCBI Taxonomy" id="1628268"/>
    <lineage>
        <taxon>Eukaryota</taxon>
        <taxon>Sar</taxon>
        <taxon>Alveolata</taxon>
        <taxon>Dinophyceae</taxon>
        <taxon>Suessiales</taxon>
        <taxon>Symbiodiniaceae</taxon>
        <taxon>Symbiodinium</taxon>
    </lineage>
</organism>
<comment type="caution">
    <text evidence="2">The sequence shown here is derived from an EMBL/GenBank/DDBJ whole genome shotgun (WGS) entry which is preliminary data.</text>
</comment>
<evidence type="ECO:0000313" key="3">
    <source>
        <dbReference type="Proteomes" id="UP000601435"/>
    </source>
</evidence>
<evidence type="ECO:0000313" key="2">
    <source>
        <dbReference type="EMBL" id="CAE7306226.1"/>
    </source>
</evidence>
<reference evidence="2" key="1">
    <citation type="submission" date="2021-02" db="EMBL/GenBank/DDBJ databases">
        <authorList>
            <person name="Dougan E. K."/>
            <person name="Rhodes N."/>
            <person name="Thang M."/>
            <person name="Chan C."/>
        </authorList>
    </citation>
    <scope>NUCLEOTIDE SEQUENCE</scope>
</reference>
<keyword evidence="1" id="KW-0472">Membrane</keyword>
<dbReference type="Proteomes" id="UP000601435">
    <property type="component" value="Unassembled WGS sequence"/>
</dbReference>
<gene>
    <name evidence="2" type="primary">aspA</name>
    <name evidence="2" type="ORF">SNEC2469_LOCUS7595</name>
</gene>
<keyword evidence="1" id="KW-1133">Transmembrane helix</keyword>
<keyword evidence="3" id="KW-1185">Reference proteome</keyword>
<proteinExistence type="predicted"/>
<feature type="non-terminal residue" evidence="2">
    <location>
        <position position="132"/>
    </location>
</feature>
<evidence type="ECO:0000256" key="1">
    <source>
        <dbReference type="SAM" id="Phobius"/>
    </source>
</evidence>
<feature type="transmembrane region" description="Helical" evidence="1">
    <location>
        <begin position="12"/>
        <end position="34"/>
    </location>
</feature>
<dbReference type="EMBL" id="CAJNJA010012837">
    <property type="protein sequence ID" value="CAE7306226.1"/>
    <property type="molecule type" value="Genomic_DNA"/>
</dbReference>
<keyword evidence="1" id="KW-0812">Transmembrane</keyword>
<sequence>MRENWKDDDIRLYAWTIISTTTCLFTAILSFSGIKVLSDLLIHIPEEMNGVECVRAYLLFILAFSTLQLAAKLISGAYCDCCCPVDMSEEVWVVADSLRADHGDEVEEKQVRTKTGQRSVAWIEGVEVFVEK</sequence>
<dbReference type="AlphaFoldDB" id="A0A812N9Y0"/>